<keyword evidence="5" id="KW-0732">Signal</keyword>
<accession>A0A916QUF9</accession>
<reference evidence="7" key="2">
    <citation type="submission" date="2020-09" db="EMBL/GenBank/DDBJ databases">
        <authorList>
            <person name="Sun Q."/>
            <person name="Zhou Y."/>
        </authorList>
    </citation>
    <scope>NUCLEOTIDE SEQUENCE</scope>
    <source>
        <strain evidence="7">CGMCC 1.15880</strain>
    </source>
</reference>
<dbReference type="AlphaFoldDB" id="A0A916QUF9"/>
<feature type="short sequence motif" description="DGA/G" evidence="4">
    <location>
        <begin position="259"/>
        <end position="261"/>
    </location>
</feature>
<dbReference type="RefSeq" id="WP_188672174.1">
    <property type="nucleotide sequence ID" value="NZ_BMKA01000002.1"/>
</dbReference>
<feature type="active site" description="Proton acceptor" evidence="4">
    <location>
        <position position="259"/>
    </location>
</feature>
<keyword evidence="3 4" id="KW-0443">Lipid metabolism</keyword>
<evidence type="ECO:0000259" key="6">
    <source>
        <dbReference type="PROSITE" id="PS51635"/>
    </source>
</evidence>
<dbReference type="Gene3D" id="3.40.1090.10">
    <property type="entry name" value="Cytosolic phospholipase A2 catalytic domain"/>
    <property type="match status" value="1"/>
</dbReference>
<dbReference type="GO" id="GO:0016042">
    <property type="term" value="P:lipid catabolic process"/>
    <property type="evidence" value="ECO:0007669"/>
    <property type="project" value="UniProtKB-UniRule"/>
</dbReference>
<dbReference type="Pfam" id="PF01734">
    <property type="entry name" value="Patatin"/>
    <property type="match status" value="1"/>
</dbReference>
<dbReference type="EMBL" id="BMKA01000002">
    <property type="protein sequence ID" value="GGA13929.1"/>
    <property type="molecule type" value="Genomic_DNA"/>
</dbReference>
<dbReference type="PROSITE" id="PS51257">
    <property type="entry name" value="PROKAR_LIPOPROTEIN"/>
    <property type="match status" value="1"/>
</dbReference>
<dbReference type="PANTHER" id="PTHR14226">
    <property type="entry name" value="NEUROPATHY TARGET ESTERASE/SWISS CHEESE D.MELANOGASTER"/>
    <property type="match status" value="1"/>
</dbReference>
<comment type="caution">
    <text evidence="7">The sequence shown here is derived from an EMBL/GenBank/DDBJ whole genome shotgun (WGS) entry which is preliminary data.</text>
</comment>
<keyword evidence="7" id="KW-0449">Lipoprotein</keyword>
<evidence type="ECO:0000256" key="3">
    <source>
        <dbReference type="ARBA" id="ARBA00023098"/>
    </source>
</evidence>
<evidence type="ECO:0000256" key="2">
    <source>
        <dbReference type="ARBA" id="ARBA00022963"/>
    </source>
</evidence>
<organism evidence="7 8">
    <name type="scientific">Neptunicoccus cionae</name>
    <dbReference type="NCBI Taxonomy" id="2035344"/>
    <lineage>
        <taxon>Bacteria</taxon>
        <taxon>Pseudomonadati</taxon>
        <taxon>Pseudomonadota</taxon>
        <taxon>Alphaproteobacteria</taxon>
        <taxon>Rhodobacterales</taxon>
        <taxon>Paracoccaceae</taxon>
        <taxon>Neptunicoccus</taxon>
    </lineage>
</organism>
<protein>
    <submittedName>
        <fullName evidence="7">Lipoprotein</fullName>
    </submittedName>
</protein>
<dbReference type="SUPFAM" id="SSF52151">
    <property type="entry name" value="FabD/lysophospholipase-like"/>
    <property type="match status" value="1"/>
</dbReference>
<gene>
    <name evidence="7" type="ORF">GCM10011498_12490</name>
</gene>
<proteinExistence type="predicted"/>
<keyword evidence="8" id="KW-1185">Reference proteome</keyword>
<feature type="short sequence motif" description="GXSXG" evidence="4">
    <location>
        <begin position="113"/>
        <end position="117"/>
    </location>
</feature>
<dbReference type="InterPro" id="IPR050301">
    <property type="entry name" value="NTE"/>
</dbReference>
<dbReference type="Proteomes" id="UP000628017">
    <property type="component" value="Unassembled WGS sequence"/>
</dbReference>
<evidence type="ECO:0000256" key="4">
    <source>
        <dbReference type="PROSITE-ProRule" id="PRU01161"/>
    </source>
</evidence>
<evidence type="ECO:0000313" key="8">
    <source>
        <dbReference type="Proteomes" id="UP000628017"/>
    </source>
</evidence>
<reference evidence="7" key="1">
    <citation type="journal article" date="2014" name="Int. J. Syst. Evol. Microbiol.">
        <title>Complete genome sequence of Corynebacterium casei LMG S-19264T (=DSM 44701T), isolated from a smear-ripened cheese.</title>
        <authorList>
            <consortium name="US DOE Joint Genome Institute (JGI-PGF)"/>
            <person name="Walter F."/>
            <person name="Albersmeier A."/>
            <person name="Kalinowski J."/>
            <person name="Ruckert C."/>
        </authorList>
    </citation>
    <scope>NUCLEOTIDE SEQUENCE</scope>
    <source>
        <strain evidence="7">CGMCC 1.15880</strain>
    </source>
</reference>
<keyword evidence="1 4" id="KW-0378">Hydrolase</keyword>
<evidence type="ECO:0000256" key="5">
    <source>
        <dbReference type="SAM" id="SignalP"/>
    </source>
</evidence>
<dbReference type="InterPro" id="IPR016035">
    <property type="entry name" value="Acyl_Trfase/lysoPLipase"/>
</dbReference>
<feature type="domain" description="PNPLA" evidence="6">
    <location>
        <begin position="80"/>
        <end position="276"/>
    </location>
</feature>
<evidence type="ECO:0000256" key="1">
    <source>
        <dbReference type="ARBA" id="ARBA00022801"/>
    </source>
</evidence>
<keyword evidence="2 4" id="KW-0442">Lipid degradation</keyword>
<feature type="chain" id="PRO_5037412037" evidence="5">
    <location>
        <begin position="23"/>
        <end position="415"/>
    </location>
</feature>
<feature type="short sequence motif" description="GXGXXG" evidence="4">
    <location>
        <begin position="84"/>
        <end position="89"/>
    </location>
</feature>
<feature type="active site" description="Nucleophile" evidence="4">
    <location>
        <position position="115"/>
    </location>
</feature>
<feature type="signal peptide" evidence="5">
    <location>
        <begin position="1"/>
        <end position="22"/>
    </location>
</feature>
<dbReference type="GO" id="GO:0016787">
    <property type="term" value="F:hydrolase activity"/>
    <property type="evidence" value="ECO:0007669"/>
    <property type="project" value="UniProtKB-UniRule"/>
</dbReference>
<sequence length="415" mass="45516">MNMTTKSLLVCLSVFFAGCAGIDRGIFAPPQASHALMQPIGFLDVRFFGDTAPDSLDDEVDTFAQRLRAVRREGDGLHILALSGGGPNGAFGAGVMKGWSASGTRPEFDIVTGISTGSIIAPFAFLGPDYDDQIGEFYKTARTDALVRKRFLAGIFGGGSLYSTAPLKRVIDSVVTPEFVGALADEYARGRLLLIGTTNMDAERPVVWNVTEIASYRSEDARALIRDVILASASIPIMFTPVRFNVTDGTEDFTELHADGGLTQEIFTYSPELPVRSYLRRAGLAHRDNRVWVIHNNLINPVYQPQKTGLRHIGERTLSTLIKSQSVGDLQRIAALAKRDGFSLRAMIMPARFTDKSRELFDPAYMTRLYAVGEAMGRQPSSWGRKLESLFERDRREGEAAIAAINAVQVQLESQ</sequence>
<dbReference type="PROSITE" id="PS51635">
    <property type="entry name" value="PNPLA"/>
    <property type="match status" value="1"/>
</dbReference>
<name>A0A916QUF9_9RHOB</name>
<dbReference type="InterPro" id="IPR002641">
    <property type="entry name" value="PNPLA_dom"/>
</dbReference>
<evidence type="ECO:0000313" key="7">
    <source>
        <dbReference type="EMBL" id="GGA13929.1"/>
    </source>
</evidence>
<dbReference type="PANTHER" id="PTHR14226:SF74">
    <property type="entry name" value="BLR4684 PROTEIN"/>
    <property type="match status" value="1"/>
</dbReference>